<dbReference type="STRING" id="1314790.A0A1Y1YPN8"/>
<dbReference type="AlphaFoldDB" id="A0A1Y1YPN8"/>
<evidence type="ECO:0000313" key="2">
    <source>
        <dbReference type="Proteomes" id="UP000193498"/>
    </source>
</evidence>
<keyword evidence="2" id="KW-1185">Reference proteome</keyword>
<organism evidence="1 2">
    <name type="scientific">Basidiobolus meristosporus CBS 931.73</name>
    <dbReference type="NCBI Taxonomy" id="1314790"/>
    <lineage>
        <taxon>Eukaryota</taxon>
        <taxon>Fungi</taxon>
        <taxon>Fungi incertae sedis</taxon>
        <taxon>Zoopagomycota</taxon>
        <taxon>Entomophthoromycotina</taxon>
        <taxon>Basidiobolomycetes</taxon>
        <taxon>Basidiobolales</taxon>
        <taxon>Basidiobolaceae</taxon>
        <taxon>Basidiobolus</taxon>
    </lineage>
</organism>
<dbReference type="Proteomes" id="UP000193498">
    <property type="component" value="Unassembled WGS sequence"/>
</dbReference>
<sequence>MSGVFVIFDSDFPRSSAPILSPKVEIFPTQYAIHNAILRNIGHIAANTNENIVTEDLLEGAIQEEEQEEDEIDPTAANVWTTREVYTDSRTGEPDDGFASSKARLNIKSAENASPLDHLLFFLPLEHFRTSMQRINAYASSIGSWTVIAFAELTNQWLGAGLPNVKKVP</sequence>
<dbReference type="EMBL" id="MCFE01000089">
    <property type="protein sequence ID" value="ORX99987.1"/>
    <property type="molecule type" value="Genomic_DNA"/>
</dbReference>
<accession>A0A1Y1YPN8</accession>
<gene>
    <name evidence="1" type="ORF">K493DRAFT_299078</name>
</gene>
<comment type="caution">
    <text evidence="1">The sequence shown here is derived from an EMBL/GenBank/DDBJ whole genome shotgun (WGS) entry which is preliminary data.</text>
</comment>
<evidence type="ECO:0000313" key="1">
    <source>
        <dbReference type="EMBL" id="ORX99987.1"/>
    </source>
</evidence>
<dbReference type="InParanoid" id="A0A1Y1YPN8"/>
<proteinExistence type="predicted"/>
<name>A0A1Y1YPN8_9FUNG</name>
<protein>
    <submittedName>
        <fullName evidence="1">Uncharacterized protein</fullName>
    </submittedName>
</protein>
<reference evidence="1 2" key="1">
    <citation type="submission" date="2016-07" db="EMBL/GenBank/DDBJ databases">
        <title>Pervasive Adenine N6-methylation of Active Genes in Fungi.</title>
        <authorList>
            <consortium name="DOE Joint Genome Institute"/>
            <person name="Mondo S.J."/>
            <person name="Dannebaum R.O."/>
            <person name="Kuo R.C."/>
            <person name="Labutti K."/>
            <person name="Haridas S."/>
            <person name="Kuo A."/>
            <person name="Salamov A."/>
            <person name="Ahrendt S.R."/>
            <person name="Lipzen A."/>
            <person name="Sullivan W."/>
            <person name="Andreopoulos W.B."/>
            <person name="Clum A."/>
            <person name="Lindquist E."/>
            <person name="Daum C."/>
            <person name="Ramamoorthy G.K."/>
            <person name="Gryganskyi A."/>
            <person name="Culley D."/>
            <person name="Magnuson J.K."/>
            <person name="James T.Y."/>
            <person name="O'Malley M.A."/>
            <person name="Stajich J.E."/>
            <person name="Spatafora J.W."/>
            <person name="Visel A."/>
            <person name="Grigoriev I.V."/>
        </authorList>
    </citation>
    <scope>NUCLEOTIDE SEQUENCE [LARGE SCALE GENOMIC DNA]</scope>
    <source>
        <strain evidence="1 2">CBS 931.73</strain>
    </source>
</reference>